<reference evidence="2 3" key="1">
    <citation type="submission" date="2020-09" db="EMBL/GenBank/DDBJ databases">
        <title>De no assembly of potato wild relative species, Solanum commersonii.</title>
        <authorList>
            <person name="Cho K."/>
        </authorList>
    </citation>
    <scope>NUCLEOTIDE SEQUENCE [LARGE SCALE GENOMIC DNA]</scope>
    <source>
        <strain evidence="2">LZ3.2</strain>
        <tissue evidence="2">Leaf</tissue>
    </source>
</reference>
<protein>
    <recommendedName>
        <fullName evidence="4">Reverse transcriptase domain-containing protein</fullName>
    </recommendedName>
</protein>
<keyword evidence="1" id="KW-0812">Transmembrane</keyword>
<dbReference type="AlphaFoldDB" id="A0A9J5ZEC6"/>
<evidence type="ECO:0000313" key="2">
    <source>
        <dbReference type="EMBL" id="KAG5611002.1"/>
    </source>
</evidence>
<organism evidence="2 3">
    <name type="scientific">Solanum commersonii</name>
    <name type="common">Commerson's wild potato</name>
    <name type="synonym">Commerson's nightshade</name>
    <dbReference type="NCBI Taxonomy" id="4109"/>
    <lineage>
        <taxon>Eukaryota</taxon>
        <taxon>Viridiplantae</taxon>
        <taxon>Streptophyta</taxon>
        <taxon>Embryophyta</taxon>
        <taxon>Tracheophyta</taxon>
        <taxon>Spermatophyta</taxon>
        <taxon>Magnoliopsida</taxon>
        <taxon>eudicotyledons</taxon>
        <taxon>Gunneridae</taxon>
        <taxon>Pentapetalae</taxon>
        <taxon>asterids</taxon>
        <taxon>lamiids</taxon>
        <taxon>Solanales</taxon>
        <taxon>Solanaceae</taxon>
        <taxon>Solanoideae</taxon>
        <taxon>Solaneae</taxon>
        <taxon>Solanum</taxon>
    </lineage>
</organism>
<evidence type="ECO:0000256" key="1">
    <source>
        <dbReference type="SAM" id="Phobius"/>
    </source>
</evidence>
<dbReference type="Proteomes" id="UP000824120">
    <property type="component" value="Chromosome 4"/>
</dbReference>
<feature type="transmembrane region" description="Helical" evidence="1">
    <location>
        <begin position="82"/>
        <end position="104"/>
    </location>
</feature>
<keyword evidence="1" id="KW-0472">Membrane</keyword>
<evidence type="ECO:0000313" key="3">
    <source>
        <dbReference type="Proteomes" id="UP000824120"/>
    </source>
</evidence>
<comment type="caution">
    <text evidence="2">The sequence shown here is derived from an EMBL/GenBank/DDBJ whole genome shotgun (WGS) entry which is preliminary data.</text>
</comment>
<gene>
    <name evidence="2" type="ORF">H5410_022283</name>
</gene>
<evidence type="ECO:0008006" key="4">
    <source>
        <dbReference type="Google" id="ProtNLM"/>
    </source>
</evidence>
<sequence length="361" mass="42207">MDAILIVTECGENRQRSLNQGFLFKLHIQKTYDHLNWKSLIHMLQRMGFGTRWIKGLRQGDPLSPFLFILAIERMKKESKGFAFWVVLVTPGLPSAGYLSLWFVSYCLGAGVLPCAHPKGSGCGFPLSSKKKKGMKNMLNTAKLRGWIRGFQAAEEEQILMLTVTLVTFEAVSRLYINCGKSFIYPIVAQLGSRKNRNQKLKEAESKFRMKWPWKFTPCEDMLWKWRAIRNLRPLIQSRIRFKVGNGLKRKGIDWSGRRAAQSIGLGTINNFFLHCMWTDQLWRVSISLRKIEWVKPRNINCWNKVRNAAKKEERWKIVSACIWWLVWEERNRRCFEDKQSNLQGFKMICLAFFVFGVNRN</sequence>
<proteinExistence type="predicted"/>
<keyword evidence="1" id="KW-1133">Transmembrane helix</keyword>
<accession>A0A9J5ZEC6</accession>
<dbReference type="EMBL" id="JACXVP010000004">
    <property type="protein sequence ID" value="KAG5611002.1"/>
    <property type="molecule type" value="Genomic_DNA"/>
</dbReference>
<keyword evidence="3" id="KW-1185">Reference proteome</keyword>
<dbReference type="OrthoDB" id="1937542at2759"/>
<name>A0A9J5ZEC6_SOLCO</name>